<keyword evidence="1" id="KW-0472">Membrane</keyword>
<protein>
    <submittedName>
        <fullName evidence="2">Uncharacterized protein</fullName>
    </submittedName>
</protein>
<evidence type="ECO:0000313" key="2">
    <source>
        <dbReference type="EMBL" id="GAA2124138.1"/>
    </source>
</evidence>
<proteinExistence type="predicted"/>
<evidence type="ECO:0000256" key="1">
    <source>
        <dbReference type="SAM" id="Phobius"/>
    </source>
</evidence>
<dbReference type="EMBL" id="BAAAQQ010000011">
    <property type="protein sequence ID" value="GAA2124138.1"/>
    <property type="molecule type" value="Genomic_DNA"/>
</dbReference>
<name>A0ABN2YBX7_9ACTN</name>
<reference evidence="2 3" key="1">
    <citation type="journal article" date="2019" name="Int. J. Syst. Evol. Microbiol.">
        <title>The Global Catalogue of Microorganisms (GCM) 10K type strain sequencing project: providing services to taxonomists for standard genome sequencing and annotation.</title>
        <authorList>
            <consortium name="The Broad Institute Genomics Platform"/>
            <consortium name="The Broad Institute Genome Sequencing Center for Infectious Disease"/>
            <person name="Wu L."/>
            <person name="Ma J."/>
        </authorList>
    </citation>
    <scope>NUCLEOTIDE SEQUENCE [LARGE SCALE GENOMIC DNA]</scope>
    <source>
        <strain evidence="2 3">JCM 16021</strain>
    </source>
</reference>
<dbReference type="Proteomes" id="UP001500575">
    <property type="component" value="Unassembled WGS sequence"/>
</dbReference>
<keyword evidence="3" id="KW-1185">Reference proteome</keyword>
<sequence>MTTEQLLRTHFDETTREVRGGPTLQASLNAGRRGRRRTLVAGAAGSALAVAVVATTGVLVSGGSPPSADAPATDPAGAPAAAPAVEDIVADADLDELLQTVVVDHLGDTPRLKLVDVFPSDWDHNGPMPDADHADATDWQAAYTVGDTDMLLFVGYPMPGEPALDNCSDAPDGSACSPVAGGLVVENGSLVADGGPVRFTTTYVGARPGVVVNLIETVPGVDVETASSQRVLTRDGVLATVTDPRLTFPLPKSRR</sequence>
<evidence type="ECO:0000313" key="3">
    <source>
        <dbReference type="Proteomes" id="UP001500575"/>
    </source>
</evidence>
<keyword evidence="1" id="KW-0812">Transmembrane</keyword>
<keyword evidence="1" id="KW-1133">Transmembrane helix</keyword>
<accession>A0ABN2YBX7</accession>
<dbReference type="RefSeq" id="WP_344303612.1">
    <property type="nucleotide sequence ID" value="NZ_BAAAQQ010000011.1"/>
</dbReference>
<feature type="transmembrane region" description="Helical" evidence="1">
    <location>
        <begin position="39"/>
        <end position="60"/>
    </location>
</feature>
<organism evidence="2 3">
    <name type="scientific">Nocardioides bigeumensis</name>
    <dbReference type="NCBI Taxonomy" id="433657"/>
    <lineage>
        <taxon>Bacteria</taxon>
        <taxon>Bacillati</taxon>
        <taxon>Actinomycetota</taxon>
        <taxon>Actinomycetes</taxon>
        <taxon>Propionibacteriales</taxon>
        <taxon>Nocardioidaceae</taxon>
        <taxon>Nocardioides</taxon>
    </lineage>
</organism>
<gene>
    <name evidence="2" type="ORF">GCM10009843_20520</name>
</gene>
<comment type="caution">
    <text evidence="2">The sequence shown here is derived from an EMBL/GenBank/DDBJ whole genome shotgun (WGS) entry which is preliminary data.</text>
</comment>